<dbReference type="RefSeq" id="WP_086637629.1">
    <property type="nucleotide sequence ID" value="NZ_MRZU01000004.1"/>
</dbReference>
<dbReference type="Proteomes" id="UP000195137">
    <property type="component" value="Unassembled WGS sequence"/>
</dbReference>
<reference evidence="1 2" key="1">
    <citation type="submission" date="2016-12" db="EMBL/GenBank/DDBJ databases">
        <title>Discovery of methanogenic haloarchaea.</title>
        <authorList>
            <person name="Sorokin D.Y."/>
            <person name="Makarova K.S."/>
            <person name="Abbas B."/>
            <person name="Ferrer M."/>
            <person name="Golyshin P.N."/>
        </authorList>
    </citation>
    <scope>NUCLEOTIDE SEQUENCE [LARGE SCALE GENOMIC DNA]</scope>
    <source>
        <strain evidence="1">AMET1</strain>
    </source>
</reference>
<accession>A0A1Y3GDR1</accession>
<dbReference type="AlphaFoldDB" id="A0A1Y3GDR1"/>
<proteinExistence type="predicted"/>
<keyword evidence="2" id="KW-1185">Reference proteome</keyword>
<evidence type="ECO:0000313" key="2">
    <source>
        <dbReference type="Proteomes" id="UP000195137"/>
    </source>
</evidence>
<dbReference type="CDD" id="cd00090">
    <property type="entry name" value="HTH_ARSR"/>
    <property type="match status" value="1"/>
</dbReference>
<name>A0A1Y3GDR1_9EURY</name>
<gene>
    <name evidence="1" type="ORF">AMET1_1256</name>
</gene>
<dbReference type="InterPro" id="IPR011991">
    <property type="entry name" value="ArsR-like_HTH"/>
</dbReference>
<protein>
    <submittedName>
        <fullName evidence="1">Transcriptional regulator containing HTH domain ArsR family</fullName>
    </submittedName>
</protein>
<dbReference type="Pfam" id="PF12840">
    <property type="entry name" value="HTH_20"/>
    <property type="match status" value="1"/>
</dbReference>
<comment type="caution">
    <text evidence="1">The sequence shown here is derived from an EMBL/GenBank/DDBJ whole genome shotgun (WGS) entry which is preliminary data.</text>
</comment>
<dbReference type="EMBL" id="MRZU01000004">
    <property type="protein sequence ID" value="OUJ18344.1"/>
    <property type="molecule type" value="Genomic_DNA"/>
</dbReference>
<dbReference type="SUPFAM" id="SSF46785">
    <property type="entry name" value="Winged helix' DNA-binding domain"/>
    <property type="match status" value="1"/>
</dbReference>
<dbReference type="Gene3D" id="1.10.10.10">
    <property type="entry name" value="Winged helix-like DNA-binding domain superfamily/Winged helix DNA-binding domain"/>
    <property type="match status" value="1"/>
</dbReference>
<dbReference type="OrthoDB" id="199042at2157"/>
<dbReference type="InterPro" id="IPR036388">
    <property type="entry name" value="WH-like_DNA-bd_sf"/>
</dbReference>
<sequence length="109" mass="12189">MDPIKVVRALGSKYSVEILSEAQEPKPVKEIVDEVGVPIATGYRRIQELEEADLIEVDGKTVSEDGGDIKLYRSRIKVAKIDFDGGLELEFVENEKGADKLVDIWDELK</sequence>
<evidence type="ECO:0000313" key="1">
    <source>
        <dbReference type="EMBL" id="OUJ18344.1"/>
    </source>
</evidence>
<organism evidence="1 2">
    <name type="scientific">Methanonatronarchaeum thermophilum</name>
    <dbReference type="NCBI Taxonomy" id="1927129"/>
    <lineage>
        <taxon>Archaea</taxon>
        <taxon>Methanobacteriati</taxon>
        <taxon>Methanobacteriota</taxon>
        <taxon>Methanonatronarchaeia</taxon>
        <taxon>Methanonatronarchaeales</taxon>
        <taxon>Methanonatronarchaeaceae</taxon>
        <taxon>Methanonatronarchaeum</taxon>
    </lineage>
</organism>
<dbReference type="InterPro" id="IPR036390">
    <property type="entry name" value="WH_DNA-bd_sf"/>
</dbReference>